<accession>A0ACC7P2E9</accession>
<organism evidence="1 2">
    <name type="scientific">Paenibacillus mesotrionivorans</name>
    <dbReference type="NCBI Taxonomy" id="3160968"/>
    <lineage>
        <taxon>Bacteria</taxon>
        <taxon>Bacillati</taxon>
        <taxon>Bacillota</taxon>
        <taxon>Bacilli</taxon>
        <taxon>Bacillales</taxon>
        <taxon>Paenibacillaceae</taxon>
        <taxon>Paenibacillus</taxon>
    </lineage>
</organism>
<sequence>MSHDRLSMLLAMRDQSWNAEGGWCVNLESALKGTTAAQSVWKPASQGNSIRQLVNHLNFYNERLAYKLEETPNPPKANTNLDTFGENPEADEADWQACLKRTEEVAARLRKALGALTDEDLSRPFGEGTLLDYLIGWLPHDLFHTGQIVQLRRMQEAWTIQFD</sequence>
<evidence type="ECO:0000313" key="1">
    <source>
        <dbReference type="EMBL" id="MFM9330491.1"/>
    </source>
</evidence>
<evidence type="ECO:0000313" key="2">
    <source>
        <dbReference type="Proteomes" id="UP001631969"/>
    </source>
</evidence>
<dbReference type="EMBL" id="JBJURJ010000013">
    <property type="protein sequence ID" value="MFM9330491.1"/>
    <property type="molecule type" value="Genomic_DNA"/>
</dbReference>
<name>A0ACC7P2E9_9BACL</name>
<reference evidence="1" key="1">
    <citation type="submission" date="2024-12" db="EMBL/GenBank/DDBJ databases">
        <authorList>
            <person name="Wu N."/>
        </authorList>
    </citation>
    <scope>NUCLEOTIDE SEQUENCE</scope>
    <source>
        <strain evidence="1">P15</strain>
    </source>
</reference>
<comment type="caution">
    <text evidence="1">The sequence shown here is derived from an EMBL/GenBank/DDBJ whole genome shotgun (WGS) entry which is preliminary data.</text>
</comment>
<protein>
    <submittedName>
        <fullName evidence="1">DinB family protein</fullName>
    </submittedName>
</protein>
<dbReference type="Proteomes" id="UP001631969">
    <property type="component" value="Unassembled WGS sequence"/>
</dbReference>
<keyword evidence="2" id="KW-1185">Reference proteome</keyword>
<proteinExistence type="predicted"/>
<gene>
    <name evidence="1" type="ORF">ACI1P1_19500</name>
</gene>